<sequence>MANLIKIDKLNQDFKSISLYILHLINVHSAAHADVVQWIDENLSGLWSYCEFDDPIFNMETLNTNGLCIQFKSIHGICYYFNDTNDYMAFKLRWS</sequence>
<reference evidence="1" key="1">
    <citation type="journal article" date="2015" name="Nature">
        <title>Complex archaea that bridge the gap between prokaryotes and eukaryotes.</title>
        <authorList>
            <person name="Spang A."/>
            <person name="Saw J.H."/>
            <person name="Jorgensen S.L."/>
            <person name="Zaremba-Niedzwiedzka K."/>
            <person name="Martijn J."/>
            <person name="Lind A.E."/>
            <person name="van Eijk R."/>
            <person name="Schleper C."/>
            <person name="Guy L."/>
            <person name="Ettema T.J."/>
        </authorList>
    </citation>
    <scope>NUCLEOTIDE SEQUENCE</scope>
</reference>
<proteinExistence type="predicted"/>
<accession>A0A0F9FB97</accession>
<gene>
    <name evidence="1" type="ORF">LCGC14_2263850</name>
</gene>
<dbReference type="EMBL" id="LAZR01031142">
    <property type="protein sequence ID" value="KKL54595.1"/>
    <property type="molecule type" value="Genomic_DNA"/>
</dbReference>
<comment type="caution">
    <text evidence="1">The sequence shown here is derived from an EMBL/GenBank/DDBJ whole genome shotgun (WGS) entry which is preliminary data.</text>
</comment>
<evidence type="ECO:0000313" key="1">
    <source>
        <dbReference type="EMBL" id="KKL54595.1"/>
    </source>
</evidence>
<organism evidence="1">
    <name type="scientific">marine sediment metagenome</name>
    <dbReference type="NCBI Taxonomy" id="412755"/>
    <lineage>
        <taxon>unclassified sequences</taxon>
        <taxon>metagenomes</taxon>
        <taxon>ecological metagenomes</taxon>
    </lineage>
</organism>
<dbReference type="AlphaFoldDB" id="A0A0F9FB97"/>
<name>A0A0F9FB97_9ZZZZ</name>
<protein>
    <submittedName>
        <fullName evidence="1">Uncharacterized protein</fullName>
    </submittedName>
</protein>